<dbReference type="Gene3D" id="3.30.430.20">
    <property type="entry name" value="Gnk2 domain, C-X8-C-X2-C motif"/>
    <property type="match status" value="2"/>
</dbReference>
<feature type="domain" description="Gnk2-homologous" evidence="7">
    <location>
        <begin position="37"/>
        <end position="141"/>
    </location>
</feature>
<feature type="chain" id="PRO_5029592740" description="Gnk2-homologous domain-containing protein" evidence="6">
    <location>
        <begin position="33"/>
        <end position="313"/>
    </location>
</feature>
<evidence type="ECO:0000256" key="2">
    <source>
        <dbReference type="ARBA" id="ARBA00022525"/>
    </source>
</evidence>
<keyword evidence="9" id="KW-1185">Reference proteome</keyword>
<evidence type="ECO:0000256" key="3">
    <source>
        <dbReference type="ARBA" id="ARBA00022729"/>
    </source>
</evidence>
<dbReference type="FunFam" id="3.30.430.20:FF:000002">
    <property type="entry name" value="Cysteine-rich receptor-like protein kinase 10"/>
    <property type="match status" value="1"/>
</dbReference>
<dbReference type="PANTHER" id="PTHR32411:SF43">
    <property type="entry name" value="CYSTEINE-RICH REPEAT SECRETORY PROTEIN 38"/>
    <property type="match status" value="1"/>
</dbReference>
<protein>
    <recommendedName>
        <fullName evidence="7">Gnk2-homologous domain-containing protein</fullName>
    </recommendedName>
</protein>
<dbReference type="AlphaFoldDB" id="A0A7I8LGU6"/>
<sequence>MGAPPSSSPFLPSSFVGLLAVSLLVLTPLARPASDESFYKLCSNSRGNYTANSTYQVNLGALLSSLATGGTENGGFISSSVGETPLDTVYGLVLCRGDVGTNSCRHCLDTATDDVRALCPYRKEAVIWYDSCLLRYSDRWSFPQVSSMIDAAMWNVQNISAEELPLFNEQLGKMMTGLASFAAYNSSGRLFATGEAEFAEDIPKIYGLVQCTRDQAVESCQRCLAENVRWIREFFYGKRGARTLGSYCFLRYEVYPFYNDSAMLRIPLPKAESPSPTASRPVVIPSPSPSYPTSKGAAEFSLIIPVEDSMGLL</sequence>
<dbReference type="FunFam" id="3.30.430.20:FF:000003">
    <property type="entry name" value="Cysteine-rich RLK (RECEPTOR-like protein kinase) 10"/>
    <property type="match status" value="1"/>
</dbReference>
<gene>
    <name evidence="8" type="ORF">SI8410_15019738</name>
</gene>
<proteinExistence type="inferred from homology"/>
<name>A0A7I8LGU6_SPIIN</name>
<keyword evidence="4" id="KW-0677">Repeat</keyword>
<dbReference type="OrthoDB" id="673386at2759"/>
<dbReference type="EMBL" id="LR746278">
    <property type="protein sequence ID" value="CAA7409060.1"/>
    <property type="molecule type" value="Genomic_DNA"/>
</dbReference>
<dbReference type="PANTHER" id="PTHR32411">
    <property type="entry name" value="CYSTEINE-RICH REPEAT SECRETORY PROTEIN 38-RELATED"/>
    <property type="match status" value="1"/>
</dbReference>
<dbReference type="InterPro" id="IPR050581">
    <property type="entry name" value="CRR_secretory_protein"/>
</dbReference>
<dbReference type="Pfam" id="PF01657">
    <property type="entry name" value="Stress-antifung"/>
    <property type="match status" value="2"/>
</dbReference>
<accession>A0A7I8LGU6</accession>
<dbReference type="PROSITE" id="PS51473">
    <property type="entry name" value="GNK2"/>
    <property type="match status" value="2"/>
</dbReference>
<evidence type="ECO:0000256" key="6">
    <source>
        <dbReference type="SAM" id="SignalP"/>
    </source>
</evidence>
<dbReference type="Proteomes" id="UP000663760">
    <property type="component" value="Chromosome 15"/>
</dbReference>
<evidence type="ECO:0000313" key="9">
    <source>
        <dbReference type="Proteomes" id="UP000663760"/>
    </source>
</evidence>
<dbReference type="InterPro" id="IPR038408">
    <property type="entry name" value="GNK2_sf"/>
</dbReference>
<comment type="subcellular location">
    <subcellularLocation>
        <location evidence="1">Secreted</location>
    </subcellularLocation>
</comment>
<dbReference type="GO" id="GO:0005576">
    <property type="term" value="C:extracellular region"/>
    <property type="evidence" value="ECO:0007669"/>
    <property type="project" value="UniProtKB-SubCell"/>
</dbReference>
<dbReference type="CDD" id="cd23509">
    <property type="entry name" value="Gnk2-like"/>
    <property type="match status" value="2"/>
</dbReference>
<evidence type="ECO:0000256" key="4">
    <source>
        <dbReference type="ARBA" id="ARBA00022737"/>
    </source>
</evidence>
<reference evidence="8" key="1">
    <citation type="submission" date="2020-02" db="EMBL/GenBank/DDBJ databases">
        <authorList>
            <person name="Scholz U."/>
            <person name="Mascher M."/>
            <person name="Fiebig A."/>
        </authorList>
    </citation>
    <scope>NUCLEOTIDE SEQUENCE</scope>
</reference>
<evidence type="ECO:0000256" key="1">
    <source>
        <dbReference type="ARBA" id="ARBA00004613"/>
    </source>
</evidence>
<comment type="similarity">
    <text evidence="5">Belongs to the cysteine-rich repeat secretory protein family.</text>
</comment>
<dbReference type="InterPro" id="IPR002902">
    <property type="entry name" value="GNK2"/>
</dbReference>
<evidence type="ECO:0000259" key="7">
    <source>
        <dbReference type="PROSITE" id="PS51473"/>
    </source>
</evidence>
<organism evidence="8 9">
    <name type="scientific">Spirodela intermedia</name>
    <name type="common">Intermediate duckweed</name>
    <dbReference type="NCBI Taxonomy" id="51605"/>
    <lineage>
        <taxon>Eukaryota</taxon>
        <taxon>Viridiplantae</taxon>
        <taxon>Streptophyta</taxon>
        <taxon>Embryophyta</taxon>
        <taxon>Tracheophyta</taxon>
        <taxon>Spermatophyta</taxon>
        <taxon>Magnoliopsida</taxon>
        <taxon>Liliopsida</taxon>
        <taxon>Araceae</taxon>
        <taxon>Lemnoideae</taxon>
        <taxon>Spirodela</taxon>
    </lineage>
</organism>
<keyword evidence="2" id="KW-0964">Secreted</keyword>
<feature type="signal peptide" evidence="6">
    <location>
        <begin position="1"/>
        <end position="32"/>
    </location>
</feature>
<feature type="domain" description="Gnk2-homologous" evidence="7">
    <location>
        <begin position="147"/>
        <end position="257"/>
    </location>
</feature>
<keyword evidence="3 6" id="KW-0732">Signal</keyword>
<evidence type="ECO:0000313" key="8">
    <source>
        <dbReference type="EMBL" id="CAA7409060.1"/>
    </source>
</evidence>
<evidence type="ECO:0000256" key="5">
    <source>
        <dbReference type="ARBA" id="ARBA00038515"/>
    </source>
</evidence>